<accession>A0A6J4RQ47</accession>
<organism evidence="2">
    <name type="scientific">uncultured Rubrobacteraceae bacterium</name>
    <dbReference type="NCBI Taxonomy" id="349277"/>
    <lineage>
        <taxon>Bacteria</taxon>
        <taxon>Bacillati</taxon>
        <taxon>Actinomycetota</taxon>
        <taxon>Rubrobacteria</taxon>
        <taxon>Rubrobacterales</taxon>
        <taxon>Rubrobacteraceae</taxon>
        <taxon>environmental samples</taxon>
    </lineage>
</organism>
<gene>
    <name evidence="2" type="ORF">AVDCRST_MAG05-1172</name>
</gene>
<reference evidence="2" key="1">
    <citation type="submission" date="2020-02" db="EMBL/GenBank/DDBJ databases">
        <authorList>
            <person name="Meier V. D."/>
        </authorList>
    </citation>
    <scope>NUCLEOTIDE SEQUENCE</scope>
    <source>
        <strain evidence="2">AVDCRST_MAG05</strain>
    </source>
</reference>
<sequence length="106" mass="11733">AHSDPRARRRAGREHGRAFSHDHRAHRRRGRRAQPLGAPQARLRDRPPHRRLLRHHGVHGGRAHPRRAQAYPARLGRRAAPHDSEAAAELLAQAAAGRGAGRSPGL</sequence>
<feature type="non-terminal residue" evidence="2">
    <location>
        <position position="1"/>
    </location>
</feature>
<protein>
    <submittedName>
        <fullName evidence="2">SSU ribosomal protein S6p</fullName>
    </submittedName>
</protein>
<evidence type="ECO:0000256" key="1">
    <source>
        <dbReference type="SAM" id="MobiDB-lite"/>
    </source>
</evidence>
<name>A0A6J4RQ47_9ACTN</name>
<dbReference type="EMBL" id="CADCVM010000132">
    <property type="protein sequence ID" value="CAA9479343.1"/>
    <property type="molecule type" value="Genomic_DNA"/>
</dbReference>
<feature type="region of interest" description="Disordered" evidence="1">
    <location>
        <begin position="1"/>
        <end position="91"/>
    </location>
</feature>
<keyword evidence="2" id="KW-0687">Ribonucleoprotein</keyword>
<keyword evidence="2" id="KW-0689">Ribosomal protein</keyword>
<feature type="compositionally biased region" description="Basic residues" evidence="1">
    <location>
        <begin position="23"/>
        <end position="32"/>
    </location>
</feature>
<feature type="compositionally biased region" description="Basic and acidic residues" evidence="1">
    <location>
        <begin position="13"/>
        <end position="22"/>
    </location>
</feature>
<dbReference type="AlphaFoldDB" id="A0A6J4RQ47"/>
<feature type="compositionally biased region" description="Basic residues" evidence="1">
    <location>
        <begin position="47"/>
        <end position="67"/>
    </location>
</feature>
<dbReference type="GO" id="GO:0005840">
    <property type="term" value="C:ribosome"/>
    <property type="evidence" value="ECO:0007669"/>
    <property type="project" value="UniProtKB-KW"/>
</dbReference>
<evidence type="ECO:0000313" key="2">
    <source>
        <dbReference type="EMBL" id="CAA9479343.1"/>
    </source>
</evidence>
<feature type="non-terminal residue" evidence="2">
    <location>
        <position position="106"/>
    </location>
</feature>
<proteinExistence type="predicted"/>